<evidence type="ECO:0000313" key="2">
    <source>
        <dbReference type="EMBL" id="JAH86463.1"/>
    </source>
</evidence>
<reference evidence="2" key="2">
    <citation type="journal article" date="2015" name="Fish Shellfish Immunol.">
        <title>Early steps in the European eel (Anguilla anguilla)-Vibrio vulnificus interaction in the gills: Role of the RtxA13 toxin.</title>
        <authorList>
            <person name="Callol A."/>
            <person name="Pajuelo D."/>
            <person name="Ebbesson L."/>
            <person name="Teles M."/>
            <person name="MacKenzie S."/>
            <person name="Amaro C."/>
        </authorList>
    </citation>
    <scope>NUCLEOTIDE SEQUENCE</scope>
</reference>
<name>A0A0E9WAE6_ANGAN</name>
<dbReference type="AlphaFoldDB" id="A0A0E9WAE6"/>
<feature type="compositionally biased region" description="Basic and acidic residues" evidence="1">
    <location>
        <begin position="1"/>
        <end position="11"/>
    </location>
</feature>
<reference evidence="2" key="1">
    <citation type="submission" date="2014-11" db="EMBL/GenBank/DDBJ databases">
        <authorList>
            <person name="Amaro Gonzalez C."/>
        </authorList>
    </citation>
    <scope>NUCLEOTIDE SEQUENCE</scope>
</reference>
<accession>A0A0E9WAE6</accession>
<sequence>MTEKEKCEMPKKGFFNGTSQDRLPKKKLHSHKTVLWPMFNSTLCSSVKVNFHSNRALLPL</sequence>
<evidence type="ECO:0000256" key="1">
    <source>
        <dbReference type="SAM" id="MobiDB-lite"/>
    </source>
</evidence>
<dbReference type="EMBL" id="GBXM01022114">
    <property type="protein sequence ID" value="JAH86463.1"/>
    <property type="molecule type" value="Transcribed_RNA"/>
</dbReference>
<feature type="region of interest" description="Disordered" evidence="1">
    <location>
        <begin position="1"/>
        <end position="20"/>
    </location>
</feature>
<proteinExistence type="predicted"/>
<protein>
    <submittedName>
        <fullName evidence="2">Uncharacterized protein</fullName>
    </submittedName>
</protein>
<organism evidence="2">
    <name type="scientific">Anguilla anguilla</name>
    <name type="common">European freshwater eel</name>
    <name type="synonym">Muraena anguilla</name>
    <dbReference type="NCBI Taxonomy" id="7936"/>
    <lineage>
        <taxon>Eukaryota</taxon>
        <taxon>Metazoa</taxon>
        <taxon>Chordata</taxon>
        <taxon>Craniata</taxon>
        <taxon>Vertebrata</taxon>
        <taxon>Euteleostomi</taxon>
        <taxon>Actinopterygii</taxon>
        <taxon>Neopterygii</taxon>
        <taxon>Teleostei</taxon>
        <taxon>Anguilliformes</taxon>
        <taxon>Anguillidae</taxon>
        <taxon>Anguilla</taxon>
    </lineage>
</organism>